<accession>A0ABQ9HH35</accession>
<keyword evidence="1" id="KW-0812">Transmembrane</keyword>
<protein>
    <submittedName>
        <fullName evidence="2">Uncharacterized protein</fullName>
    </submittedName>
</protein>
<evidence type="ECO:0000313" key="3">
    <source>
        <dbReference type="Proteomes" id="UP001159363"/>
    </source>
</evidence>
<dbReference type="EMBL" id="JARBHB010000005">
    <property type="protein sequence ID" value="KAJ8883638.1"/>
    <property type="molecule type" value="Genomic_DNA"/>
</dbReference>
<name>A0ABQ9HH35_9NEOP</name>
<evidence type="ECO:0000313" key="2">
    <source>
        <dbReference type="EMBL" id="KAJ8883638.1"/>
    </source>
</evidence>
<keyword evidence="3" id="KW-1185">Reference proteome</keyword>
<organism evidence="2 3">
    <name type="scientific">Dryococelus australis</name>
    <dbReference type="NCBI Taxonomy" id="614101"/>
    <lineage>
        <taxon>Eukaryota</taxon>
        <taxon>Metazoa</taxon>
        <taxon>Ecdysozoa</taxon>
        <taxon>Arthropoda</taxon>
        <taxon>Hexapoda</taxon>
        <taxon>Insecta</taxon>
        <taxon>Pterygota</taxon>
        <taxon>Neoptera</taxon>
        <taxon>Polyneoptera</taxon>
        <taxon>Phasmatodea</taxon>
        <taxon>Verophasmatodea</taxon>
        <taxon>Anareolatae</taxon>
        <taxon>Phasmatidae</taxon>
        <taxon>Eurycanthinae</taxon>
        <taxon>Dryococelus</taxon>
    </lineage>
</organism>
<reference evidence="2 3" key="1">
    <citation type="submission" date="2023-02" db="EMBL/GenBank/DDBJ databases">
        <title>LHISI_Scaffold_Assembly.</title>
        <authorList>
            <person name="Stuart O.P."/>
            <person name="Cleave R."/>
            <person name="Magrath M.J.L."/>
            <person name="Mikheyev A.S."/>
        </authorList>
    </citation>
    <scope>NUCLEOTIDE SEQUENCE [LARGE SCALE GENOMIC DNA]</scope>
    <source>
        <strain evidence="2">Daus_M_001</strain>
        <tissue evidence="2">Leg muscle</tissue>
    </source>
</reference>
<evidence type="ECO:0000256" key="1">
    <source>
        <dbReference type="SAM" id="Phobius"/>
    </source>
</evidence>
<feature type="transmembrane region" description="Helical" evidence="1">
    <location>
        <begin position="6"/>
        <end position="34"/>
    </location>
</feature>
<keyword evidence="1" id="KW-0472">Membrane</keyword>
<comment type="caution">
    <text evidence="2">The sequence shown here is derived from an EMBL/GenBank/DDBJ whole genome shotgun (WGS) entry which is preliminary data.</text>
</comment>
<dbReference type="Proteomes" id="UP001159363">
    <property type="component" value="Chromosome 4"/>
</dbReference>
<proteinExistence type="predicted"/>
<gene>
    <name evidence="2" type="ORF">PR048_015491</name>
</gene>
<sequence>MLDPTTLLLVLVDAYVMNLTTTILLCQAGIWAILKGMLRGEHGNGGKKKGGGAGRGARSELVVLSAVSQTSGGASLVLLPKTVCLWDGQAALLLSEPRFPVSPTLAFPSTLTSLRRHRFQDSTLFCGHSTANRSVTGDMLACLGELAYPDVRLVLDKQTRTRQERGGCYETAAKRGSEHEGSKVAVEIDQARTPDNSLLHSRWTHGMNDGMSRRGITERRFKLRWCFAWIPFYLTVRSCCADSSLKKFSLIHEEPTDAWFAARDRRAVLIRVHELGNGRLVPGSLALSTAPLTYILQLLPQITARRDELAVPNLRSDNVKRMGGQYSLQRLVLPRAEGAGDDETVLRSIGVAMHETILKVMYELGRLISGTVEKYCLLPRSSGEENILGFSLWSESVKIYISGSKVENGTALECKGGGKRENPDKTHLPVVPSVMTPNCENPGTIQPGFEPDSLCQASKNHVFIQTAMVYGGAPPQKTKIITENQPFRKIVQLGVRNNDNKKTNSKHLRPTKALFVSRVVPVVNEQDIILYVISDLNLVQLQVTKLLFH</sequence>
<keyword evidence="1" id="KW-1133">Transmembrane helix</keyword>